<keyword evidence="1 5" id="KW-0808">Transferase</keyword>
<protein>
    <submittedName>
        <fullName evidence="5">GNAT family N-acetyltransferase</fullName>
    </submittedName>
</protein>
<evidence type="ECO:0000313" key="6">
    <source>
        <dbReference type="Proteomes" id="UP000280507"/>
    </source>
</evidence>
<evidence type="ECO:0000259" key="4">
    <source>
        <dbReference type="PROSITE" id="PS51186"/>
    </source>
</evidence>
<dbReference type="Gene3D" id="3.30.70.100">
    <property type="match status" value="1"/>
</dbReference>
<evidence type="ECO:0000256" key="3">
    <source>
        <dbReference type="ARBA" id="ARBA00038502"/>
    </source>
</evidence>
<dbReference type="SUPFAM" id="SSF55729">
    <property type="entry name" value="Acyl-CoA N-acyltransferases (Nat)"/>
    <property type="match status" value="1"/>
</dbReference>
<reference evidence="5 6" key="1">
    <citation type="journal article" date="2012" name="Int. J. Syst. Evol. Microbiol.">
        <title>Marinomonas hwangdonensis sp. nov., isolated from seawater.</title>
        <authorList>
            <person name="Jung Y.T."/>
            <person name="Oh T.K."/>
            <person name="Yoon J.H."/>
        </authorList>
    </citation>
    <scope>NUCLEOTIDE SEQUENCE [LARGE SCALE GENOMIC DNA]</scope>
    <source>
        <strain evidence="5 6">HDW-15</strain>
    </source>
</reference>
<keyword evidence="6" id="KW-1185">Reference proteome</keyword>
<evidence type="ECO:0000256" key="2">
    <source>
        <dbReference type="ARBA" id="ARBA00023315"/>
    </source>
</evidence>
<evidence type="ECO:0000256" key="1">
    <source>
        <dbReference type="ARBA" id="ARBA00022679"/>
    </source>
</evidence>
<comment type="similarity">
    <text evidence="3">Belongs to the acetyltransferase family. RimJ subfamily.</text>
</comment>
<dbReference type="SUPFAM" id="SSF54909">
    <property type="entry name" value="Dimeric alpha+beta barrel"/>
    <property type="match status" value="1"/>
</dbReference>
<gene>
    <name evidence="5" type="ORF">EBI00_08525</name>
</gene>
<proteinExistence type="inferred from homology"/>
<dbReference type="GO" id="GO:0005737">
    <property type="term" value="C:cytoplasm"/>
    <property type="evidence" value="ECO:0007669"/>
    <property type="project" value="TreeGrafter"/>
</dbReference>
<sequence>MTLFSPDPDTPCFAVILTSQRQINDIHYRLVSEKMLELASDQPGYLGSQYSLGEVDHLVTYWRTLAEAEAWRTLDTMCHLLSIGEKLWYEQYTLSSFELLKCEVFSPLPNGADTVYSSRFPRLQSKRGVLKILDMNQAGLLYDYVNQEKAFLAPWEPKRSDAYFSLETCRLRIKAMQREFLEDTGITLCFLSENEDKMLAYSHYSNLQRGVFQSCNLGYSLRESEQGKGIMNETLKLGIQYLHETMQIDRIQAAYMPRNAKSAEVLRKLGFKKEGLAKRYLNINGTWEDHVLTALVLR</sequence>
<dbReference type="GO" id="GO:0008999">
    <property type="term" value="F:protein-N-terminal-alanine acetyltransferase activity"/>
    <property type="evidence" value="ECO:0007669"/>
    <property type="project" value="TreeGrafter"/>
</dbReference>
<dbReference type="Pfam" id="PF13302">
    <property type="entry name" value="Acetyltransf_3"/>
    <property type="match status" value="1"/>
</dbReference>
<evidence type="ECO:0000313" key="5">
    <source>
        <dbReference type="EMBL" id="RNF50998.1"/>
    </source>
</evidence>
<dbReference type="InterPro" id="IPR000182">
    <property type="entry name" value="GNAT_dom"/>
</dbReference>
<organism evidence="5 6">
    <name type="scientific">Marinomonas hwangdonensis</name>
    <dbReference type="NCBI Taxonomy" id="1053647"/>
    <lineage>
        <taxon>Bacteria</taxon>
        <taxon>Pseudomonadati</taxon>
        <taxon>Pseudomonadota</taxon>
        <taxon>Gammaproteobacteria</taxon>
        <taxon>Oceanospirillales</taxon>
        <taxon>Oceanospirillaceae</taxon>
        <taxon>Marinomonas</taxon>
    </lineage>
</organism>
<comment type="caution">
    <text evidence="5">The sequence shown here is derived from an EMBL/GenBank/DDBJ whole genome shotgun (WGS) entry which is preliminary data.</text>
</comment>
<dbReference type="EMBL" id="RIZG01000004">
    <property type="protein sequence ID" value="RNF50998.1"/>
    <property type="molecule type" value="Genomic_DNA"/>
</dbReference>
<keyword evidence="2" id="KW-0012">Acyltransferase</keyword>
<dbReference type="AlphaFoldDB" id="A0A3M8Q4D9"/>
<dbReference type="Gene3D" id="3.40.630.30">
    <property type="match status" value="1"/>
</dbReference>
<name>A0A3M8Q4D9_9GAMM</name>
<dbReference type="InterPro" id="IPR011008">
    <property type="entry name" value="Dimeric_a/b-barrel"/>
</dbReference>
<dbReference type="RefSeq" id="WP_123095511.1">
    <property type="nucleotide sequence ID" value="NZ_RIZG01000004.1"/>
</dbReference>
<dbReference type="PROSITE" id="PS51186">
    <property type="entry name" value="GNAT"/>
    <property type="match status" value="1"/>
</dbReference>
<dbReference type="InterPro" id="IPR051531">
    <property type="entry name" value="N-acetyltransferase"/>
</dbReference>
<dbReference type="PANTHER" id="PTHR43792">
    <property type="entry name" value="GNAT FAMILY, PUTATIVE (AFU_ORTHOLOGUE AFUA_3G00765)-RELATED-RELATED"/>
    <property type="match status" value="1"/>
</dbReference>
<feature type="domain" description="N-acetyltransferase" evidence="4">
    <location>
        <begin position="150"/>
        <end position="293"/>
    </location>
</feature>
<dbReference type="Proteomes" id="UP000280507">
    <property type="component" value="Unassembled WGS sequence"/>
</dbReference>
<accession>A0A3M8Q4D9</accession>
<dbReference type="PANTHER" id="PTHR43792:SF8">
    <property type="entry name" value="[RIBOSOMAL PROTEIN US5]-ALANINE N-ACETYLTRANSFERASE"/>
    <property type="match status" value="1"/>
</dbReference>
<dbReference type="OrthoDB" id="9801669at2"/>
<dbReference type="InterPro" id="IPR016181">
    <property type="entry name" value="Acyl_CoA_acyltransferase"/>
</dbReference>